<dbReference type="Pfam" id="PF00400">
    <property type="entry name" value="WD40"/>
    <property type="match status" value="2"/>
</dbReference>
<evidence type="ECO:0000256" key="2">
    <source>
        <dbReference type="ARBA" id="ARBA00022574"/>
    </source>
</evidence>
<dbReference type="UniPathway" id="UPA00989"/>
<dbReference type="GO" id="GO:0005634">
    <property type="term" value="C:nucleus"/>
    <property type="evidence" value="ECO:0007669"/>
    <property type="project" value="UniProtKB-SubCell"/>
</dbReference>
<keyword evidence="10" id="KW-1185">Reference proteome</keyword>
<reference evidence="11" key="1">
    <citation type="submission" date="2025-08" db="UniProtKB">
        <authorList>
            <consortium name="RefSeq"/>
        </authorList>
    </citation>
    <scope>IDENTIFICATION</scope>
    <source>
        <tissue evidence="11">Gonads</tissue>
    </source>
</reference>
<accession>A0A6J2X9F9</accession>
<dbReference type="FunCoup" id="A0A6J2X9F9">
    <property type="interactions" value="643"/>
</dbReference>
<evidence type="ECO:0000256" key="3">
    <source>
        <dbReference type="ARBA" id="ARBA00022694"/>
    </source>
</evidence>
<dbReference type="Proteomes" id="UP000504635">
    <property type="component" value="Unplaced"/>
</dbReference>
<organism evidence="10 11">
    <name type="scientific">Sitophilus oryzae</name>
    <name type="common">Rice weevil</name>
    <name type="synonym">Curculio oryzae</name>
    <dbReference type="NCBI Taxonomy" id="7048"/>
    <lineage>
        <taxon>Eukaryota</taxon>
        <taxon>Metazoa</taxon>
        <taxon>Ecdysozoa</taxon>
        <taxon>Arthropoda</taxon>
        <taxon>Hexapoda</taxon>
        <taxon>Insecta</taxon>
        <taxon>Pterygota</taxon>
        <taxon>Neoptera</taxon>
        <taxon>Endopterygota</taxon>
        <taxon>Coleoptera</taxon>
        <taxon>Polyphaga</taxon>
        <taxon>Cucujiformia</taxon>
        <taxon>Curculionidae</taxon>
        <taxon>Dryophthorinae</taxon>
        <taxon>Sitophilus</taxon>
    </lineage>
</organism>
<dbReference type="CTD" id="31566"/>
<dbReference type="GO" id="GO:0106004">
    <property type="term" value="P:tRNA (guanine-N7)-methylation"/>
    <property type="evidence" value="ECO:0007669"/>
    <property type="project" value="UniProtKB-UniRule"/>
</dbReference>
<dbReference type="InParanoid" id="A0A6J2X9F9"/>
<evidence type="ECO:0000256" key="9">
    <source>
        <dbReference type="PROSITE-ProRule" id="PRU00221"/>
    </source>
</evidence>
<dbReference type="PANTHER" id="PTHR16288:SF0">
    <property type="entry name" value="TRNA (GUANINE-N(7)-)-METHYLTRANSFERASE NON-CATALYTIC SUBUNIT WDR4"/>
    <property type="match status" value="1"/>
</dbReference>
<protein>
    <submittedName>
        <fullName evidence="11">tRNA (Guanine-N(7)-)-methyltransferase non-catalytic subunit wuho</fullName>
    </submittedName>
</protein>
<dbReference type="PANTHER" id="PTHR16288">
    <property type="entry name" value="WD40 REPEAT PROTEIN 4"/>
    <property type="match status" value="1"/>
</dbReference>
<evidence type="ECO:0000313" key="10">
    <source>
        <dbReference type="Proteomes" id="UP000504635"/>
    </source>
</evidence>
<dbReference type="InterPro" id="IPR001680">
    <property type="entry name" value="WD40_rpt"/>
</dbReference>
<evidence type="ECO:0000256" key="8">
    <source>
        <dbReference type="HAMAP-Rule" id="MF_03056"/>
    </source>
</evidence>
<comment type="function">
    <text evidence="8">Required for the formation of N(7)-methylguanine at position 46 (m7G46) in tRNA. In the complex, it is required to stabilize and induce conformational changes of the catalytic subunit.</text>
</comment>
<dbReference type="OrthoDB" id="371245at2759"/>
<keyword evidence="2 8" id="KW-0853">WD repeat</keyword>
<keyword evidence="4 8" id="KW-0677">Repeat</keyword>
<dbReference type="Gene3D" id="2.130.10.10">
    <property type="entry name" value="YVTN repeat-like/Quinoprotein amine dehydrogenase"/>
    <property type="match status" value="1"/>
</dbReference>
<dbReference type="SUPFAM" id="SSF50978">
    <property type="entry name" value="WD40 repeat-like"/>
    <property type="match status" value="1"/>
</dbReference>
<feature type="repeat" description="WD" evidence="9">
    <location>
        <begin position="168"/>
        <end position="208"/>
    </location>
</feature>
<dbReference type="AlphaFoldDB" id="A0A6J2X9F9"/>
<evidence type="ECO:0000256" key="5">
    <source>
        <dbReference type="ARBA" id="ARBA00023242"/>
    </source>
</evidence>
<dbReference type="GeneID" id="115876253"/>
<dbReference type="InterPro" id="IPR015943">
    <property type="entry name" value="WD40/YVTN_repeat-like_dom_sf"/>
</dbReference>
<keyword evidence="5 8" id="KW-0539">Nucleus</keyword>
<evidence type="ECO:0000313" key="11">
    <source>
        <dbReference type="RefSeq" id="XP_030747821.1"/>
    </source>
</evidence>
<dbReference type="InterPro" id="IPR036322">
    <property type="entry name" value="WD40_repeat_dom_sf"/>
</dbReference>
<evidence type="ECO:0000256" key="1">
    <source>
        <dbReference type="ARBA" id="ARBA00004123"/>
    </source>
</evidence>
<proteinExistence type="inferred from homology"/>
<comment type="similarity">
    <text evidence="8">Belongs to the WD repeat TRM82 family.</text>
</comment>
<sequence length="365" mass="42428">MVILYENNLLWCAFSRKLLVFHSSNEHEELEIPEPELPKESVKENNGKNITCITSSKDSEYTAITTQNKQLIVYNKVFKPIRNIKLPKVANKICFAPNNELLVADKNGDVWAYNVNIDNEKPVLLLGHLSIIIDMIISPCGKYIITCDRDEKIRVSHYPNSYNIAMFCLGHKEFVTQLHLLKNNVLLSASGDGTVRMWNYLEGKQLNMLDCNDRVEESILKKIVNELHKEEEIDISRLPVCNMQVQENDNNVILAISLYKIPKIYLYKLNSENLKCSYVNHIEVEKENFSFFLSSRLYIITDKVTGYNFNNNDVDLVACKLLDETISRYKDLLNHSTNCSTLFYKKKHNNIEDYLFRKKQRLESK</sequence>
<comment type="function">
    <text evidence="6">Required for the Mettl1-dependent formation of N(7)-methylguanine at position 46 (m7G46) in tRNA. In the Mettl1-wuho methyltransferase complex, it is required to stabilize and induce conformational changes of the catalytic subunit. Required for binding of nanos mRNA and repression of translation by the mei-P26-bgcn-bam-sxl complex. May cooperate with mei-P26 and nanos to derepress the BMP signaling pathway. May cooperate with mei-P26 to suppress expression of a subset of microRNAs. May cooperate with mei-P26 to regulate bam expression levels in germline cells during gametogenesis. Required to promote mitosis to meiosis transition during gametogenesis. May regulate germline cell division in part by regulating ribosome biogenesis.</text>
</comment>
<dbReference type="SMART" id="SM00320">
    <property type="entry name" value="WD40"/>
    <property type="match status" value="4"/>
</dbReference>
<comment type="pathway">
    <text evidence="8">tRNA modification; N(7)-methylguanine-tRNA biosynthesis.</text>
</comment>
<gene>
    <name evidence="11" type="primary">LOC115876253</name>
</gene>
<comment type="subunit">
    <text evidence="7">Forms a heterodimer with the catalytic subunit Mettl1. Interacts with mei-P26 and weakly interacts with bgcn; required for the function or formation of the mei-P26-bgcn-bam-sxl complex. Interacts with nanos; may be involved in mei-P26-dependent derepression of the BMP signaling pathway. Interacts with Myc; the interaction may be mediated by mei-P26 and may be involved in the regulation of ribosome biogenesis.</text>
</comment>
<dbReference type="PROSITE" id="PS50082">
    <property type="entry name" value="WD_REPEATS_2"/>
    <property type="match status" value="1"/>
</dbReference>
<dbReference type="GO" id="GO:0043527">
    <property type="term" value="C:tRNA methyltransferase complex"/>
    <property type="evidence" value="ECO:0007669"/>
    <property type="project" value="TreeGrafter"/>
</dbReference>
<dbReference type="InterPro" id="IPR028884">
    <property type="entry name" value="Trm82"/>
</dbReference>
<name>A0A6J2X9F9_SITOR</name>
<evidence type="ECO:0000256" key="7">
    <source>
        <dbReference type="ARBA" id="ARBA00093542"/>
    </source>
</evidence>
<evidence type="ECO:0000256" key="6">
    <source>
        <dbReference type="ARBA" id="ARBA00093337"/>
    </source>
</evidence>
<comment type="subcellular location">
    <subcellularLocation>
        <location evidence="1 8">Nucleus</location>
    </subcellularLocation>
</comment>
<keyword evidence="3 8" id="KW-0819">tRNA processing</keyword>
<evidence type="ECO:0000256" key="4">
    <source>
        <dbReference type="ARBA" id="ARBA00022737"/>
    </source>
</evidence>
<dbReference type="GO" id="GO:0005829">
    <property type="term" value="C:cytosol"/>
    <property type="evidence" value="ECO:0007669"/>
    <property type="project" value="TreeGrafter"/>
</dbReference>
<dbReference type="RefSeq" id="XP_030747821.1">
    <property type="nucleotide sequence ID" value="XM_030891961.1"/>
</dbReference>
<dbReference type="KEGG" id="soy:115876253"/>
<dbReference type="HAMAP" id="MF_03056">
    <property type="entry name" value="TRM82"/>
    <property type="match status" value="1"/>
</dbReference>